<keyword evidence="6" id="KW-1185">Reference proteome</keyword>
<keyword evidence="2" id="KW-0067">ATP-binding</keyword>
<accession>E7GGI8</accession>
<proteinExistence type="predicted"/>
<dbReference type="eggNOG" id="COG3177">
    <property type="taxonomic scope" value="Bacteria"/>
</dbReference>
<dbReference type="PANTHER" id="PTHR13504:SF38">
    <property type="entry name" value="FIDO DOMAIN-CONTAINING PROTEIN"/>
    <property type="match status" value="1"/>
</dbReference>
<dbReference type="RefSeq" id="WP_003497059.1">
    <property type="nucleotide sequence ID" value="NZ_GL834305.1"/>
</dbReference>
<organism evidence="5 6">
    <name type="scientific">Clostridium symbiosum (strain WAL-14163)</name>
    <dbReference type="NCBI Taxonomy" id="742740"/>
    <lineage>
        <taxon>Bacteria</taxon>
        <taxon>Bacillati</taxon>
        <taxon>Bacillota</taxon>
        <taxon>Clostridia</taxon>
        <taxon>Lachnospirales</taxon>
        <taxon>Lachnospiraceae</taxon>
        <taxon>Otoolea</taxon>
    </lineage>
</organism>
<keyword evidence="2" id="KW-0547">Nucleotide-binding</keyword>
<comment type="caution">
    <text evidence="5">The sequence shown here is derived from an EMBL/GenBank/DDBJ whole genome shotgun (WGS) entry which is preliminary data.</text>
</comment>
<gene>
    <name evidence="5" type="ORF">HMPREF9474_00038</name>
</gene>
<dbReference type="EMBL" id="ADLQ01000001">
    <property type="protein sequence ID" value="EGA96110.1"/>
    <property type="molecule type" value="Genomic_DNA"/>
</dbReference>
<evidence type="ECO:0000313" key="5">
    <source>
        <dbReference type="EMBL" id="EGA96110.1"/>
    </source>
</evidence>
<dbReference type="STRING" id="1512.GCA_900049235_00051"/>
<evidence type="ECO:0000256" key="2">
    <source>
        <dbReference type="PIRSR" id="PIRSR640198-2"/>
    </source>
</evidence>
<dbReference type="Gene3D" id="1.10.3290.10">
    <property type="entry name" value="Fido-like domain"/>
    <property type="match status" value="1"/>
</dbReference>
<evidence type="ECO:0000259" key="4">
    <source>
        <dbReference type="PROSITE" id="PS51459"/>
    </source>
</evidence>
<feature type="binding site" evidence="2">
    <location>
        <begin position="217"/>
        <end position="218"/>
    </location>
    <ligand>
        <name>ATP</name>
        <dbReference type="ChEBI" id="CHEBI:30616"/>
    </ligand>
</feature>
<sequence length="285" mass="32946">MIKIENQETVGIFNYLLLHRFYIEHRKNDRSGIYGLTQKMMAYNSNKIEGSRLTEDQTASLFETGTVNAEGEIIFRAKDIEEMTGHFLMFNEILKTVNEPLTEKLIKKYHYCLKAGVFEDLANGYAVGEYKTRANVVSTITTALPEEVPHLMGKLLSEYHSKRECDLEDLAKFHVQYETIHPFQDGNGRTGRGILFKECLKNNITPFIIKDINKAQYYQGLKQVSDKNDYSKLVQYFKEEQKAYLDLAKAFVIPYNIETIEGLRELLKSAMKQPRIQCQAAEQEI</sequence>
<dbReference type="HOGENOM" id="CLU_040460_2_1_9"/>
<dbReference type="PROSITE" id="PS51459">
    <property type="entry name" value="FIDO"/>
    <property type="match status" value="1"/>
</dbReference>
<name>E7GGI8_CLOS6</name>
<dbReference type="SUPFAM" id="SSF140931">
    <property type="entry name" value="Fic-like"/>
    <property type="match status" value="1"/>
</dbReference>
<protein>
    <recommendedName>
        <fullName evidence="4">Fido domain-containing protein</fullName>
    </recommendedName>
</protein>
<dbReference type="InterPro" id="IPR040198">
    <property type="entry name" value="Fido_containing"/>
</dbReference>
<dbReference type="AlphaFoldDB" id="E7GGI8"/>
<evidence type="ECO:0000256" key="1">
    <source>
        <dbReference type="PIRSR" id="PIRSR640198-1"/>
    </source>
</evidence>
<dbReference type="GO" id="GO:0005524">
    <property type="term" value="F:ATP binding"/>
    <property type="evidence" value="ECO:0007669"/>
    <property type="project" value="UniProtKB-KW"/>
</dbReference>
<dbReference type="Pfam" id="PF02661">
    <property type="entry name" value="Fic"/>
    <property type="match status" value="1"/>
</dbReference>
<dbReference type="InterPro" id="IPR003812">
    <property type="entry name" value="Fido"/>
</dbReference>
<evidence type="ECO:0000313" key="6">
    <source>
        <dbReference type="Proteomes" id="UP000002970"/>
    </source>
</evidence>
<feature type="active site" evidence="1">
    <location>
        <position position="181"/>
    </location>
</feature>
<dbReference type="Proteomes" id="UP000002970">
    <property type="component" value="Unassembled WGS sequence"/>
</dbReference>
<dbReference type="PANTHER" id="PTHR13504">
    <property type="entry name" value="FIDO DOMAIN-CONTAINING PROTEIN DDB_G0283145"/>
    <property type="match status" value="1"/>
</dbReference>
<feature type="domain" description="Fido" evidence="4">
    <location>
        <begin position="101"/>
        <end position="239"/>
    </location>
</feature>
<feature type="binding site" evidence="2">
    <location>
        <begin position="185"/>
        <end position="192"/>
    </location>
    <ligand>
        <name>ATP</name>
        <dbReference type="ChEBI" id="CHEBI:30616"/>
    </ligand>
</feature>
<evidence type="ECO:0000256" key="3">
    <source>
        <dbReference type="PIRSR" id="PIRSR640198-3"/>
    </source>
</evidence>
<feature type="site" description="Important for autoinhibition of adenylyltransferase activity" evidence="3">
    <location>
        <position position="49"/>
    </location>
</feature>
<dbReference type="InterPro" id="IPR036597">
    <property type="entry name" value="Fido-like_dom_sf"/>
</dbReference>
<reference evidence="5 6" key="1">
    <citation type="submission" date="2010-12" db="EMBL/GenBank/DDBJ databases">
        <title>The Genome Sequence of Clostridium symbiosum strain WAL-14163.</title>
        <authorList>
            <person name="Earl A."/>
            <person name="Ward D."/>
            <person name="Feldgarden M."/>
            <person name="Gevers D."/>
            <person name="Finegold S.M."/>
            <person name="Summanen P.H."/>
            <person name="Molitoris D.R."/>
            <person name="Vaisanen M.L."/>
            <person name="Daigneault M."/>
            <person name="Young S.K."/>
            <person name="Zeng Q."/>
            <person name="Gargeya S."/>
            <person name="Fitzgerald M."/>
            <person name="Haas B."/>
            <person name="Abouelleil A."/>
            <person name="Alvarado L."/>
            <person name="Arachchi H.M."/>
            <person name="Berlin A."/>
            <person name="Brown A."/>
            <person name="Chapman S.B."/>
            <person name="Chen Z."/>
            <person name="Dunbar C."/>
            <person name="Freedman E."/>
            <person name="Gearin G."/>
            <person name="Gellesch M."/>
            <person name="Goldberg J."/>
            <person name="Griggs A."/>
            <person name="Gujja S."/>
            <person name="Heilman E."/>
            <person name="Heiman D."/>
            <person name="Howarth C."/>
            <person name="Larson L."/>
            <person name="Lui A."/>
            <person name="MacDonald P.J.P."/>
            <person name="Mehta T."/>
            <person name="Montmayeur A."/>
            <person name="Murphy C."/>
            <person name="Neiman D."/>
            <person name="Pearson M."/>
            <person name="Priest M."/>
            <person name="Roberts A."/>
            <person name="Saif S."/>
            <person name="Shea T."/>
            <person name="Shenoy N."/>
            <person name="Sisk P."/>
            <person name="Stolte C."/>
            <person name="Sykes S."/>
            <person name="White J."/>
            <person name="Yandava C."/>
            <person name="Nusbaum C."/>
            <person name="Birren B."/>
        </authorList>
    </citation>
    <scope>NUCLEOTIDE SEQUENCE [LARGE SCALE GENOMIC DNA]</scope>
    <source>
        <strain evidence="5 6">WAL-14163</strain>
    </source>
</reference>